<evidence type="ECO:0000313" key="2">
    <source>
        <dbReference type="Proteomes" id="UP000789570"/>
    </source>
</evidence>
<evidence type="ECO:0000313" key="1">
    <source>
        <dbReference type="EMBL" id="CAG8574277.1"/>
    </source>
</evidence>
<dbReference type="Proteomes" id="UP000789570">
    <property type="component" value="Unassembled WGS sequence"/>
</dbReference>
<comment type="caution">
    <text evidence="1">The sequence shown here is derived from an EMBL/GenBank/DDBJ whole genome shotgun (WGS) entry which is preliminary data.</text>
</comment>
<reference evidence="1" key="1">
    <citation type="submission" date="2021-06" db="EMBL/GenBank/DDBJ databases">
        <authorList>
            <person name="Kallberg Y."/>
            <person name="Tangrot J."/>
            <person name="Rosling A."/>
        </authorList>
    </citation>
    <scope>NUCLEOTIDE SEQUENCE</scope>
    <source>
        <strain evidence="1">UK204</strain>
    </source>
</reference>
<name>A0A9N9BQ53_9GLOM</name>
<proteinExistence type="predicted"/>
<dbReference type="EMBL" id="CAJVPQ010001888">
    <property type="protein sequence ID" value="CAG8574277.1"/>
    <property type="molecule type" value="Genomic_DNA"/>
</dbReference>
<gene>
    <name evidence="1" type="ORF">FCALED_LOCUS7251</name>
</gene>
<organism evidence="1 2">
    <name type="scientific">Funneliformis caledonium</name>
    <dbReference type="NCBI Taxonomy" id="1117310"/>
    <lineage>
        <taxon>Eukaryota</taxon>
        <taxon>Fungi</taxon>
        <taxon>Fungi incertae sedis</taxon>
        <taxon>Mucoromycota</taxon>
        <taxon>Glomeromycotina</taxon>
        <taxon>Glomeromycetes</taxon>
        <taxon>Glomerales</taxon>
        <taxon>Glomeraceae</taxon>
        <taxon>Funneliformis</taxon>
    </lineage>
</organism>
<sequence length="97" mass="10850">MARTVMHDAERLIKTAFNKVDSILKTDGGYVSNNEPKASLIITSPPKFRSYAHTFSLCYKSGDNSFDDYDEELTEASTYISPLNLANVDTPDYETTT</sequence>
<keyword evidence="2" id="KW-1185">Reference proteome</keyword>
<protein>
    <submittedName>
        <fullName evidence="1">10740_t:CDS:1</fullName>
    </submittedName>
</protein>
<accession>A0A9N9BQ53</accession>
<dbReference type="AlphaFoldDB" id="A0A9N9BQ53"/>